<accession>A0A250JQN8</accession>
<keyword evidence="2" id="KW-1185">Reference proteome</keyword>
<dbReference type="Proteomes" id="UP000217343">
    <property type="component" value="Chromosome"/>
</dbReference>
<organism evidence="1 2">
    <name type="scientific">Corallococcus macrosporus DSM 14697</name>
    <dbReference type="NCBI Taxonomy" id="1189310"/>
    <lineage>
        <taxon>Bacteria</taxon>
        <taxon>Pseudomonadati</taxon>
        <taxon>Myxococcota</taxon>
        <taxon>Myxococcia</taxon>
        <taxon>Myxococcales</taxon>
        <taxon>Cystobacterineae</taxon>
        <taxon>Myxococcaceae</taxon>
        <taxon>Corallococcus</taxon>
    </lineage>
</organism>
<evidence type="ECO:0000313" key="2">
    <source>
        <dbReference type="Proteomes" id="UP000217343"/>
    </source>
</evidence>
<gene>
    <name evidence="1" type="ORF">MYMAC_001518</name>
</gene>
<dbReference type="EMBL" id="CP022203">
    <property type="protein sequence ID" value="ATB45930.1"/>
    <property type="molecule type" value="Genomic_DNA"/>
</dbReference>
<dbReference type="AlphaFoldDB" id="A0A250JQN8"/>
<name>A0A250JQN8_9BACT</name>
<dbReference type="RefSeq" id="WP_095957580.1">
    <property type="nucleotide sequence ID" value="NZ_CP022203.1"/>
</dbReference>
<evidence type="ECO:0000313" key="1">
    <source>
        <dbReference type="EMBL" id="ATB45930.1"/>
    </source>
</evidence>
<sequence>MATKEQATDALVSVALRKALAGARVEVRLALPDSGAELQPEVEVAFPQGTSARQRNAALLLLATQVELRTPAQEHWLVESEVLDDGLRSRVYLLLLGVGGPRPTRDEAERGLQVLQSALR</sequence>
<reference evidence="1 2" key="1">
    <citation type="submission" date="2017-06" db="EMBL/GenBank/DDBJ databases">
        <title>Sequencing and comparative analysis of myxobacterial genomes.</title>
        <authorList>
            <person name="Rupp O."/>
            <person name="Goesmann A."/>
            <person name="Sogaard-Andersen L."/>
        </authorList>
    </citation>
    <scope>NUCLEOTIDE SEQUENCE [LARGE SCALE GENOMIC DNA]</scope>
    <source>
        <strain evidence="1 2">DSM 14697</strain>
    </source>
</reference>
<protein>
    <submittedName>
        <fullName evidence="1">Uncharacterized protein</fullName>
    </submittedName>
</protein>
<dbReference type="KEGG" id="mmas:MYMAC_001518"/>
<dbReference type="OrthoDB" id="5523513at2"/>
<proteinExistence type="predicted"/>